<reference evidence="9 10" key="1">
    <citation type="submission" date="2018-03" db="EMBL/GenBank/DDBJ databases">
        <title>Genomic Encyclopedia of Archaeal and Bacterial Type Strains, Phase II (KMG-II): from individual species to whole genera.</title>
        <authorList>
            <person name="Goeker M."/>
        </authorList>
    </citation>
    <scope>NUCLEOTIDE SEQUENCE [LARGE SCALE GENOMIC DNA]</scope>
    <source>
        <strain evidence="9 10">DSM 29318</strain>
    </source>
</reference>
<evidence type="ECO:0000256" key="3">
    <source>
        <dbReference type="ARBA" id="ARBA00022763"/>
    </source>
</evidence>
<dbReference type="SUPFAM" id="SSF143081">
    <property type="entry name" value="BB1717-like"/>
    <property type="match status" value="1"/>
</dbReference>
<evidence type="ECO:0000256" key="4">
    <source>
        <dbReference type="ARBA" id="ARBA00022801"/>
    </source>
</evidence>
<accession>A0A2T0X9G8</accession>
<evidence type="ECO:0000256" key="8">
    <source>
        <dbReference type="RuleBase" id="RU364100"/>
    </source>
</evidence>
<sequence>MCGRYAITLPPEAMRDAFDADLVDNGLPPVPNWNVCPTNRIPAIAREGGVRRLTAFRWGLVPRWYAKPNGGPLLINARAETVAEKPAFRDAVRERRCLIPADGFYEWTKDADGNRLPWWVTRRDGAPMVFGGLWQPWGRDGEALRAAAIVTVEAGPDVAAIHHRQPLILRPGDWALWLGEEGHGAAALMRPSPEGTMDAVRVSTEVNSNRAAGEGLVRPINPA</sequence>
<dbReference type="OrthoDB" id="9782620at2"/>
<dbReference type="GO" id="GO:0016829">
    <property type="term" value="F:lyase activity"/>
    <property type="evidence" value="ECO:0007669"/>
    <property type="project" value="UniProtKB-KW"/>
</dbReference>
<keyword evidence="4 8" id="KW-0378">Hydrolase</keyword>
<proteinExistence type="inferred from homology"/>
<evidence type="ECO:0000256" key="2">
    <source>
        <dbReference type="ARBA" id="ARBA00022670"/>
    </source>
</evidence>
<keyword evidence="2 8" id="KW-0645">Protease</keyword>
<keyword evidence="5" id="KW-0190">Covalent protein-DNA linkage</keyword>
<dbReference type="GO" id="GO:0008233">
    <property type="term" value="F:peptidase activity"/>
    <property type="evidence" value="ECO:0007669"/>
    <property type="project" value="UniProtKB-KW"/>
</dbReference>
<dbReference type="Pfam" id="PF02586">
    <property type="entry name" value="SRAP"/>
    <property type="match status" value="1"/>
</dbReference>
<keyword evidence="10" id="KW-1185">Reference proteome</keyword>
<dbReference type="GO" id="GO:0106300">
    <property type="term" value="P:protein-DNA covalent cross-linking repair"/>
    <property type="evidence" value="ECO:0007669"/>
    <property type="project" value="InterPro"/>
</dbReference>
<protein>
    <recommendedName>
        <fullName evidence="8">Abasic site processing protein</fullName>
        <ecNumber evidence="8">3.4.-.-</ecNumber>
    </recommendedName>
</protein>
<dbReference type="InterPro" id="IPR036590">
    <property type="entry name" value="SRAP-like"/>
</dbReference>
<evidence type="ECO:0000256" key="6">
    <source>
        <dbReference type="ARBA" id="ARBA00023125"/>
    </source>
</evidence>
<dbReference type="GO" id="GO:0006508">
    <property type="term" value="P:proteolysis"/>
    <property type="evidence" value="ECO:0007669"/>
    <property type="project" value="UniProtKB-KW"/>
</dbReference>
<evidence type="ECO:0000313" key="10">
    <source>
        <dbReference type="Proteomes" id="UP000238801"/>
    </source>
</evidence>
<dbReference type="Proteomes" id="UP000238801">
    <property type="component" value="Unassembled WGS sequence"/>
</dbReference>
<gene>
    <name evidence="9" type="ORF">BCF33_1212</name>
</gene>
<dbReference type="EC" id="3.4.-.-" evidence="8"/>
<evidence type="ECO:0000313" key="9">
    <source>
        <dbReference type="EMBL" id="PRY95590.1"/>
    </source>
</evidence>
<dbReference type="AlphaFoldDB" id="A0A2T0X9G8"/>
<evidence type="ECO:0000256" key="7">
    <source>
        <dbReference type="ARBA" id="ARBA00023239"/>
    </source>
</evidence>
<dbReference type="RefSeq" id="WP_106159954.1">
    <property type="nucleotide sequence ID" value="NZ_PVTT01000001.1"/>
</dbReference>
<comment type="similarity">
    <text evidence="1 8">Belongs to the SOS response-associated peptidase family.</text>
</comment>
<evidence type="ECO:0000256" key="1">
    <source>
        <dbReference type="ARBA" id="ARBA00008136"/>
    </source>
</evidence>
<dbReference type="InterPro" id="IPR003738">
    <property type="entry name" value="SRAP"/>
</dbReference>
<dbReference type="PANTHER" id="PTHR13604:SF0">
    <property type="entry name" value="ABASIC SITE PROCESSING PROTEIN HMCES"/>
    <property type="match status" value="1"/>
</dbReference>
<dbReference type="GO" id="GO:0003697">
    <property type="term" value="F:single-stranded DNA binding"/>
    <property type="evidence" value="ECO:0007669"/>
    <property type="project" value="InterPro"/>
</dbReference>
<keyword evidence="7" id="KW-0456">Lyase</keyword>
<keyword evidence="6" id="KW-0238">DNA-binding</keyword>
<comment type="caution">
    <text evidence="9">The sequence shown here is derived from an EMBL/GenBank/DDBJ whole genome shotgun (WGS) entry which is preliminary data.</text>
</comment>
<keyword evidence="3" id="KW-0227">DNA damage</keyword>
<dbReference type="EMBL" id="PVTT01000001">
    <property type="protein sequence ID" value="PRY95590.1"/>
    <property type="molecule type" value="Genomic_DNA"/>
</dbReference>
<name>A0A2T0X9G8_9RHOB</name>
<dbReference type="PANTHER" id="PTHR13604">
    <property type="entry name" value="DC12-RELATED"/>
    <property type="match status" value="1"/>
</dbReference>
<organism evidence="9 10">
    <name type="scientific">Hasllibacter halocynthiae</name>
    <dbReference type="NCBI Taxonomy" id="595589"/>
    <lineage>
        <taxon>Bacteria</taxon>
        <taxon>Pseudomonadati</taxon>
        <taxon>Pseudomonadota</taxon>
        <taxon>Alphaproteobacteria</taxon>
        <taxon>Rhodobacterales</taxon>
        <taxon>Roseobacteraceae</taxon>
        <taxon>Hasllibacter</taxon>
    </lineage>
</organism>
<evidence type="ECO:0000256" key="5">
    <source>
        <dbReference type="ARBA" id="ARBA00023124"/>
    </source>
</evidence>
<dbReference type="Gene3D" id="3.90.1680.10">
    <property type="entry name" value="SOS response associated peptidase-like"/>
    <property type="match status" value="1"/>
</dbReference>